<proteinExistence type="inferred from homology"/>
<gene>
    <name evidence="2" type="ORF">L0U88_14695</name>
</gene>
<comment type="caution">
    <text evidence="2">The sequence shown here is derived from an EMBL/GenBank/DDBJ whole genome shotgun (WGS) entry which is preliminary data.</text>
</comment>
<sequence>MNSPLLHAIQSVFFPHICAACGTNQLPENAGICSSCLFELPVTGFTQLPANEVEKIFYGRLSLEHAAATTYFTHKSIVQEILHQLKYAYRKELGLQLGAWMGFHLQSADWFSKIDCLLPMPLHPKRKATRGYNQAELLAIGIQQQTGLPLYSDCLERITPTRSQTTQHRSERWQNMREVFRVSKPTAIEQKHVLLIDDVITTGATLEAMGEKILQVPGTRLSLLCFAYTLPH</sequence>
<name>A0ABS9BKK7_9BACT</name>
<dbReference type="InterPro" id="IPR029057">
    <property type="entry name" value="PRTase-like"/>
</dbReference>
<protein>
    <submittedName>
        <fullName evidence="2">ComF family protein</fullName>
    </submittedName>
</protein>
<dbReference type="SUPFAM" id="SSF53271">
    <property type="entry name" value="PRTase-like"/>
    <property type="match status" value="1"/>
</dbReference>
<reference evidence="2 3" key="1">
    <citation type="submission" date="2022-01" db="EMBL/GenBank/DDBJ databases">
        <title>Flavihumibacter sp. nov., isolated from sediment of a river.</title>
        <authorList>
            <person name="Liu H."/>
        </authorList>
    </citation>
    <scope>NUCLEOTIDE SEQUENCE [LARGE SCALE GENOMIC DNA]</scope>
    <source>
        <strain evidence="2 3">RY-1</strain>
    </source>
</reference>
<dbReference type="EMBL" id="JAKEVY010000003">
    <property type="protein sequence ID" value="MCF1715885.1"/>
    <property type="molecule type" value="Genomic_DNA"/>
</dbReference>
<keyword evidence="3" id="KW-1185">Reference proteome</keyword>
<organism evidence="2 3">
    <name type="scientific">Flavihumibacter fluminis</name>
    <dbReference type="NCBI Taxonomy" id="2909236"/>
    <lineage>
        <taxon>Bacteria</taxon>
        <taxon>Pseudomonadati</taxon>
        <taxon>Bacteroidota</taxon>
        <taxon>Chitinophagia</taxon>
        <taxon>Chitinophagales</taxon>
        <taxon>Chitinophagaceae</taxon>
        <taxon>Flavihumibacter</taxon>
    </lineage>
</organism>
<dbReference type="RefSeq" id="WP_234866833.1">
    <property type="nucleotide sequence ID" value="NZ_JAKEVY010000003.1"/>
</dbReference>
<evidence type="ECO:0000256" key="1">
    <source>
        <dbReference type="ARBA" id="ARBA00008007"/>
    </source>
</evidence>
<dbReference type="InterPro" id="IPR000836">
    <property type="entry name" value="PRTase_dom"/>
</dbReference>
<evidence type="ECO:0000313" key="2">
    <source>
        <dbReference type="EMBL" id="MCF1715885.1"/>
    </source>
</evidence>
<dbReference type="InterPro" id="IPR051910">
    <property type="entry name" value="ComF/GntX_DNA_util-trans"/>
</dbReference>
<dbReference type="CDD" id="cd06223">
    <property type="entry name" value="PRTases_typeI"/>
    <property type="match status" value="1"/>
</dbReference>
<accession>A0ABS9BKK7</accession>
<dbReference type="PANTHER" id="PTHR47505">
    <property type="entry name" value="DNA UTILIZATION PROTEIN YHGH"/>
    <property type="match status" value="1"/>
</dbReference>
<evidence type="ECO:0000313" key="3">
    <source>
        <dbReference type="Proteomes" id="UP001200145"/>
    </source>
</evidence>
<dbReference type="PANTHER" id="PTHR47505:SF1">
    <property type="entry name" value="DNA UTILIZATION PROTEIN YHGH"/>
    <property type="match status" value="1"/>
</dbReference>
<dbReference type="Gene3D" id="3.40.50.2020">
    <property type="match status" value="1"/>
</dbReference>
<dbReference type="Proteomes" id="UP001200145">
    <property type="component" value="Unassembled WGS sequence"/>
</dbReference>
<comment type="similarity">
    <text evidence="1">Belongs to the ComF/GntX family.</text>
</comment>